<reference evidence="11 12" key="1">
    <citation type="submission" date="2013-12" db="EMBL/GenBank/DDBJ databases">
        <authorList>
            <person name="Stott M."/>
        </authorList>
    </citation>
    <scope>NUCLEOTIDE SEQUENCE [LARGE SCALE GENOMIC DNA]</scope>
    <source>
        <strain evidence="11 12">K22</strain>
    </source>
</reference>
<keyword evidence="3" id="KW-0813">Transport</keyword>
<evidence type="ECO:0000256" key="3">
    <source>
        <dbReference type="ARBA" id="ARBA00022448"/>
    </source>
</evidence>
<organism evidence="11 12">
    <name type="scientific">Pyrinomonas methylaliphatogenes</name>
    <dbReference type="NCBI Taxonomy" id="454194"/>
    <lineage>
        <taxon>Bacteria</taxon>
        <taxon>Pseudomonadati</taxon>
        <taxon>Acidobacteriota</taxon>
        <taxon>Blastocatellia</taxon>
        <taxon>Blastocatellales</taxon>
        <taxon>Pyrinomonadaceae</taxon>
        <taxon>Pyrinomonas</taxon>
    </lineage>
</organism>
<dbReference type="Pfam" id="PF00005">
    <property type="entry name" value="ABC_tran"/>
    <property type="match status" value="1"/>
</dbReference>
<evidence type="ECO:0000256" key="6">
    <source>
        <dbReference type="ARBA" id="ARBA00022741"/>
    </source>
</evidence>
<dbReference type="PANTHER" id="PTHR42711:SF5">
    <property type="entry name" value="ABC TRANSPORTER ATP-BINDING PROTEIN NATA"/>
    <property type="match status" value="1"/>
</dbReference>
<comment type="subcellular location">
    <subcellularLocation>
        <location evidence="1">Membrane</location>
        <topology evidence="1">Multi-pass membrane protein</topology>
    </subcellularLocation>
</comment>
<dbReference type="PANTHER" id="PTHR42711">
    <property type="entry name" value="ABC TRANSPORTER ATP-BINDING PROTEIN"/>
    <property type="match status" value="1"/>
</dbReference>
<protein>
    <submittedName>
        <fullName evidence="11">ABC-type multidrug transport system, ATPase component</fullName>
    </submittedName>
</protein>
<keyword evidence="4" id="KW-0536">Nodulation</keyword>
<sequence length="318" mass="35426">MATMIEMMTEERARRRTDDGAALAVRIRELTKRFKDGTVANDRIRFDVRCGEILSILGPNGAGKTTLLRQLSTELRPTSGTIEVFGLDAISSPQAVKSLMGIVPQEAGLFDALRVAEHLTLFARLKGQGTGEAQRTALELARKLDLEREMTKRVGTLSGGQKRRLLIGLAFIGKPPLLLLDEPTTGLDPDSRRVVWRAIKEAQAEGATVILSTHYMEEAEHLSDRIAIICEGRLAAFGTLADLSERVTRSYRVSYRDPRDAQRSCIRHFATLSDAQAHVTRLRLNEYQIARASLEDIYFQITGKPFISADGESYVERR</sequence>
<evidence type="ECO:0000256" key="7">
    <source>
        <dbReference type="ARBA" id="ARBA00022840"/>
    </source>
</evidence>
<dbReference type="GO" id="GO:0016887">
    <property type="term" value="F:ATP hydrolysis activity"/>
    <property type="evidence" value="ECO:0007669"/>
    <property type="project" value="InterPro"/>
</dbReference>
<dbReference type="GO" id="GO:0005524">
    <property type="term" value="F:ATP binding"/>
    <property type="evidence" value="ECO:0007669"/>
    <property type="project" value="UniProtKB-KW"/>
</dbReference>
<dbReference type="Gene3D" id="3.40.50.300">
    <property type="entry name" value="P-loop containing nucleotide triphosphate hydrolases"/>
    <property type="match status" value="1"/>
</dbReference>
<dbReference type="Proteomes" id="UP000031518">
    <property type="component" value="Unassembled WGS sequence"/>
</dbReference>
<evidence type="ECO:0000313" key="11">
    <source>
        <dbReference type="EMBL" id="CDM64133.1"/>
    </source>
</evidence>
<dbReference type="STRING" id="454194.PYK22_00125"/>
<keyword evidence="8" id="KW-1133">Transmembrane helix</keyword>
<evidence type="ECO:0000256" key="9">
    <source>
        <dbReference type="ARBA" id="ARBA00023136"/>
    </source>
</evidence>
<dbReference type="GO" id="GO:0016020">
    <property type="term" value="C:membrane"/>
    <property type="evidence" value="ECO:0007669"/>
    <property type="project" value="UniProtKB-SubCell"/>
</dbReference>
<proteinExistence type="inferred from homology"/>
<evidence type="ECO:0000256" key="5">
    <source>
        <dbReference type="ARBA" id="ARBA00022692"/>
    </source>
</evidence>
<dbReference type="FunFam" id="3.40.50.300:FF:000335">
    <property type="entry name" value="ATP binding cassette subfamily A member 5"/>
    <property type="match status" value="1"/>
</dbReference>
<dbReference type="RefSeq" id="WP_060635178.1">
    <property type="nucleotide sequence ID" value="NZ_CBXV010000001.1"/>
</dbReference>
<name>A0A0B6WSE9_9BACT</name>
<keyword evidence="7" id="KW-0067">ATP-binding</keyword>
<dbReference type="InterPro" id="IPR003439">
    <property type="entry name" value="ABC_transporter-like_ATP-bd"/>
</dbReference>
<reference evidence="11 12" key="2">
    <citation type="submission" date="2015-01" db="EMBL/GenBank/DDBJ databases">
        <title>Complete genome sequence of Pyrinomonas methylaliphatogenes type strain K22T.</title>
        <authorList>
            <person name="Lee K.C.Y."/>
            <person name="Power J.F."/>
            <person name="Dunfield P.F."/>
            <person name="Morgan X.C."/>
            <person name="Huttenhower C."/>
            <person name="Stott M.B."/>
        </authorList>
    </citation>
    <scope>NUCLEOTIDE SEQUENCE [LARGE SCALE GENOMIC DNA]</scope>
    <source>
        <strain evidence="11 12">K22</strain>
    </source>
</reference>
<dbReference type="SMART" id="SM00382">
    <property type="entry name" value="AAA"/>
    <property type="match status" value="1"/>
</dbReference>
<dbReference type="InterPro" id="IPR050763">
    <property type="entry name" value="ABC_transporter_ATP-binding"/>
</dbReference>
<dbReference type="InterPro" id="IPR027417">
    <property type="entry name" value="P-loop_NTPase"/>
</dbReference>
<dbReference type="EMBL" id="CBXV010000001">
    <property type="protein sequence ID" value="CDM64133.1"/>
    <property type="molecule type" value="Genomic_DNA"/>
</dbReference>
<evidence type="ECO:0000313" key="12">
    <source>
        <dbReference type="Proteomes" id="UP000031518"/>
    </source>
</evidence>
<evidence type="ECO:0000259" key="10">
    <source>
        <dbReference type="PROSITE" id="PS50893"/>
    </source>
</evidence>
<dbReference type="AlphaFoldDB" id="A0A0B6WSE9"/>
<comment type="similarity">
    <text evidence="2">Belongs to the ABC transporter superfamily.</text>
</comment>
<keyword evidence="9" id="KW-0472">Membrane</keyword>
<dbReference type="OrthoDB" id="9804819at2"/>
<accession>A0A0B6WSE9</accession>
<gene>
    <name evidence="11" type="ORF">PYK22_00125</name>
</gene>
<dbReference type="CDD" id="cd03263">
    <property type="entry name" value="ABC_subfamily_A"/>
    <property type="match status" value="1"/>
</dbReference>
<dbReference type="PROSITE" id="PS50893">
    <property type="entry name" value="ABC_TRANSPORTER_2"/>
    <property type="match status" value="1"/>
</dbReference>
<dbReference type="SUPFAM" id="SSF52540">
    <property type="entry name" value="P-loop containing nucleoside triphosphate hydrolases"/>
    <property type="match status" value="1"/>
</dbReference>
<keyword evidence="5" id="KW-0812">Transmembrane</keyword>
<dbReference type="PROSITE" id="PS00211">
    <property type="entry name" value="ABC_TRANSPORTER_1"/>
    <property type="match status" value="1"/>
</dbReference>
<evidence type="ECO:0000256" key="8">
    <source>
        <dbReference type="ARBA" id="ARBA00022989"/>
    </source>
</evidence>
<feature type="domain" description="ABC transporter" evidence="10">
    <location>
        <begin position="25"/>
        <end position="256"/>
    </location>
</feature>
<evidence type="ECO:0000256" key="2">
    <source>
        <dbReference type="ARBA" id="ARBA00005417"/>
    </source>
</evidence>
<keyword evidence="12" id="KW-1185">Reference proteome</keyword>
<dbReference type="InterPro" id="IPR003593">
    <property type="entry name" value="AAA+_ATPase"/>
</dbReference>
<evidence type="ECO:0000256" key="1">
    <source>
        <dbReference type="ARBA" id="ARBA00004141"/>
    </source>
</evidence>
<dbReference type="InterPro" id="IPR017871">
    <property type="entry name" value="ABC_transporter-like_CS"/>
</dbReference>
<evidence type="ECO:0000256" key="4">
    <source>
        <dbReference type="ARBA" id="ARBA00022458"/>
    </source>
</evidence>
<keyword evidence="6" id="KW-0547">Nucleotide-binding</keyword>